<protein>
    <submittedName>
        <fullName evidence="1">Uncharacterized protein</fullName>
    </submittedName>
</protein>
<proteinExistence type="predicted"/>
<reference evidence="1 2" key="1">
    <citation type="submission" date="2021-06" db="EMBL/GenBank/DDBJ databases">
        <title>Complete genome sequence of Erwinia phage pEa_SNUABM_03.</title>
        <authorList>
            <person name="Kim S.G."/>
            <person name="Park S.C."/>
        </authorList>
    </citation>
    <scope>NUCLEOTIDE SEQUENCE [LARGE SCALE GENOMIC DNA]</scope>
</reference>
<gene>
    <name evidence="1" type="ORF">pEaSNUABM3_00072</name>
</gene>
<organism evidence="1 2">
    <name type="scientific">Erwinia phage pEa_SNUABM_3</name>
    <dbReference type="NCBI Taxonomy" id="2869552"/>
    <lineage>
        <taxon>Viruses</taxon>
        <taxon>Duplodnaviria</taxon>
        <taxon>Heunggongvirae</taxon>
        <taxon>Uroviricota</taxon>
        <taxon>Caudoviricetes</taxon>
        <taxon>Alexandravirus</taxon>
        <taxon>Alexandravirus SNUABM3</taxon>
    </lineage>
</organism>
<evidence type="ECO:0000313" key="1">
    <source>
        <dbReference type="EMBL" id="QZE56269.1"/>
    </source>
</evidence>
<evidence type="ECO:0000313" key="2">
    <source>
        <dbReference type="Proteomes" id="UP000827787"/>
    </source>
</evidence>
<accession>A0AAE7XJR7</accession>
<dbReference type="Proteomes" id="UP000827787">
    <property type="component" value="Segment"/>
</dbReference>
<name>A0AAE7XJR7_9CAUD</name>
<dbReference type="EMBL" id="MZ443770">
    <property type="protein sequence ID" value="QZE56269.1"/>
    <property type="molecule type" value="Genomic_DNA"/>
</dbReference>
<keyword evidence="2" id="KW-1185">Reference proteome</keyword>
<sequence>MQIGSPLPNTSDLIFKQILEGNIEILDTVQELHERSQINMRNVESLGLVALNGSWCYTPKYLHENKHAISYMLGHVLLGPTLNYTTLLTEMTQRVENEMYYGPLRQLRTFLINHDTVSGKTDLRMPDEWTIDFDESLTVADFMGVVEAYVREPQRQAISSFVYEHFYANGLNDKNGAARFAFIGGQMVFVAPDSFAPGVNYKYNMTRIIRFISRPWNHGLDQKNLRAYRSLVNL</sequence>